<feature type="non-terminal residue" evidence="3">
    <location>
        <position position="60"/>
    </location>
</feature>
<feature type="non-terminal residue" evidence="3">
    <location>
        <position position="1"/>
    </location>
</feature>
<evidence type="ECO:0000313" key="5">
    <source>
        <dbReference type="EMBL" id="CAF4787317.1"/>
    </source>
</evidence>
<feature type="region of interest" description="Disordered" evidence="1">
    <location>
        <begin position="1"/>
        <end position="35"/>
    </location>
</feature>
<evidence type="ECO:0000313" key="6">
    <source>
        <dbReference type="EMBL" id="CAF4937585.1"/>
    </source>
</evidence>
<dbReference type="Proteomes" id="UP000681967">
    <property type="component" value="Unassembled WGS sequence"/>
</dbReference>
<dbReference type="EMBL" id="CAJOBI010184164">
    <property type="protein sequence ID" value="CAF4937585.1"/>
    <property type="molecule type" value="Genomic_DNA"/>
</dbReference>
<organism evidence="3 8">
    <name type="scientific">Rotaria magnacalcarata</name>
    <dbReference type="NCBI Taxonomy" id="392030"/>
    <lineage>
        <taxon>Eukaryota</taxon>
        <taxon>Metazoa</taxon>
        <taxon>Spiralia</taxon>
        <taxon>Gnathifera</taxon>
        <taxon>Rotifera</taxon>
        <taxon>Eurotatoria</taxon>
        <taxon>Bdelloidea</taxon>
        <taxon>Philodinida</taxon>
        <taxon>Philodinidae</taxon>
        <taxon>Rotaria</taxon>
    </lineage>
</organism>
<dbReference type="EMBL" id="CAJOBH010116769">
    <property type="protein sequence ID" value="CAF4689972.1"/>
    <property type="molecule type" value="Genomic_DNA"/>
</dbReference>
<dbReference type="EMBL" id="CAJOBJ010211254">
    <property type="protein sequence ID" value="CAF5011633.1"/>
    <property type="molecule type" value="Genomic_DNA"/>
</dbReference>
<name>A0A8S3A3J8_9BILA</name>
<evidence type="ECO:0000313" key="8">
    <source>
        <dbReference type="Proteomes" id="UP000681720"/>
    </source>
</evidence>
<reference evidence="3" key="1">
    <citation type="submission" date="2021-02" db="EMBL/GenBank/DDBJ databases">
        <authorList>
            <person name="Nowell W R."/>
        </authorList>
    </citation>
    <scope>NUCLEOTIDE SEQUENCE</scope>
</reference>
<comment type="caution">
    <text evidence="3">The sequence shown here is derived from an EMBL/GenBank/DDBJ whole genome shotgun (WGS) entry which is preliminary data.</text>
</comment>
<evidence type="ECO:0000256" key="1">
    <source>
        <dbReference type="SAM" id="MobiDB-lite"/>
    </source>
</evidence>
<proteinExistence type="predicted"/>
<dbReference type="Proteomes" id="UP000676336">
    <property type="component" value="Unassembled WGS sequence"/>
</dbReference>
<accession>A0A8S3A3J8</accession>
<evidence type="ECO:0000313" key="4">
    <source>
        <dbReference type="EMBL" id="CAF4689972.1"/>
    </source>
</evidence>
<dbReference type="AlphaFoldDB" id="A0A8S3A3J8"/>
<gene>
    <name evidence="2" type="ORF">BYL167_LOCUS37687</name>
    <name evidence="4" type="ORF">BYL167_LOCUS43674</name>
    <name evidence="3" type="ORF">GIL414_LOCUS42489</name>
    <name evidence="7" type="ORF">GIL414_LOCUS57900</name>
    <name evidence="5" type="ORF">SMN809_LOCUS46601</name>
    <name evidence="6" type="ORF">SMN809_LOCUS53485</name>
</gene>
<sequence>RPSYNRVGEREVYRAKRTSQNDDGRSGHGGDYHHKREYSGTYIAQGFHSFDHNFYLLVGG</sequence>
<dbReference type="Proteomes" id="UP000681720">
    <property type="component" value="Unassembled WGS sequence"/>
</dbReference>
<evidence type="ECO:0000313" key="2">
    <source>
        <dbReference type="EMBL" id="CAF4540839.1"/>
    </source>
</evidence>
<evidence type="ECO:0000313" key="7">
    <source>
        <dbReference type="EMBL" id="CAF5011633.1"/>
    </source>
</evidence>
<dbReference type="EMBL" id="CAJOBI010145417">
    <property type="protein sequence ID" value="CAF4787317.1"/>
    <property type="molecule type" value="Genomic_DNA"/>
</dbReference>
<feature type="compositionally biased region" description="Basic and acidic residues" evidence="1">
    <location>
        <begin position="7"/>
        <end position="35"/>
    </location>
</feature>
<evidence type="ECO:0000313" key="3">
    <source>
        <dbReference type="EMBL" id="CAF4686462.1"/>
    </source>
</evidence>
<dbReference type="EMBL" id="CAJOBH010086018">
    <property type="protein sequence ID" value="CAF4540839.1"/>
    <property type="molecule type" value="Genomic_DNA"/>
</dbReference>
<dbReference type="EMBL" id="CAJOBJ010123195">
    <property type="protein sequence ID" value="CAF4686462.1"/>
    <property type="molecule type" value="Genomic_DNA"/>
</dbReference>
<protein>
    <submittedName>
        <fullName evidence="3">Uncharacterized protein</fullName>
    </submittedName>
</protein>